<gene>
    <name evidence="3" type="ORF">C823_03824</name>
</gene>
<accession>N2AED9</accession>
<protein>
    <recommendedName>
        <fullName evidence="2">Inositolphosphotransferase Aur1/Ipt1 domain-containing protein</fullName>
    </recommendedName>
</protein>
<keyword evidence="1" id="KW-0812">Transmembrane</keyword>
<evidence type="ECO:0000313" key="3">
    <source>
        <dbReference type="EMBL" id="EMZ22779.1"/>
    </source>
</evidence>
<keyword evidence="1" id="KW-0472">Membrane</keyword>
<dbReference type="eggNOG" id="COG0671">
    <property type="taxonomic scope" value="Bacteria"/>
</dbReference>
<dbReference type="InterPro" id="IPR026841">
    <property type="entry name" value="Aur1/Ipt1"/>
</dbReference>
<dbReference type="PATRIC" id="fig|1235802.3.peg.4040"/>
<keyword evidence="4" id="KW-1185">Reference proteome</keyword>
<feature type="transmembrane region" description="Helical" evidence="1">
    <location>
        <begin position="127"/>
        <end position="150"/>
    </location>
</feature>
<dbReference type="OrthoDB" id="9790723at2"/>
<dbReference type="HOGENOM" id="CLU_102949_0_0_9"/>
<keyword evidence="1" id="KW-1133">Transmembrane helix</keyword>
<comment type="caution">
    <text evidence="3">The sequence shown here is derived from an EMBL/GenBank/DDBJ whole genome shotgun (WGS) entry which is preliminary data.</text>
</comment>
<evidence type="ECO:0000313" key="4">
    <source>
        <dbReference type="Proteomes" id="UP000012589"/>
    </source>
</evidence>
<sequence length="237" mass="27198">MEKVNKITAMIPKERAVPLLFAFAFNTAVYTGARMIAGEWEHYNIEGPLDRLIPFWAPSAVIYIGCYLFWAVNYIIIARQEKKEMCRFFAADFLSRLICFGCFLLFPTTNVRPVVPDEGFWNQVMLLVYRIDAADNLFPSIHCLVSWFCYIGIRGRKEIPKWYRSASCLMAALVCVSTLTTKQHVIVDVAGGVLLAEICYRIAKKPVIFQSYEKVMDYVNAKIFTKGNMGCKVRRKQ</sequence>
<dbReference type="Proteomes" id="UP000012589">
    <property type="component" value="Unassembled WGS sequence"/>
</dbReference>
<organism evidence="3 4">
    <name type="scientific">Eubacterium plexicaudatum ASF492</name>
    <dbReference type="NCBI Taxonomy" id="1235802"/>
    <lineage>
        <taxon>Bacteria</taxon>
        <taxon>Bacillati</taxon>
        <taxon>Bacillota</taxon>
        <taxon>Clostridia</taxon>
        <taxon>Eubacteriales</taxon>
        <taxon>Eubacteriaceae</taxon>
        <taxon>Eubacterium</taxon>
    </lineage>
</organism>
<reference evidence="3 4" key="1">
    <citation type="journal article" date="2014" name="Genome Announc.">
        <title>Draft genome sequences of the altered schaedler flora, a defined bacterial community from gnotobiotic mice.</title>
        <authorList>
            <person name="Wannemuehler M.J."/>
            <person name="Overstreet A.M."/>
            <person name="Ward D.V."/>
            <person name="Phillips G.J."/>
        </authorList>
    </citation>
    <scope>NUCLEOTIDE SEQUENCE [LARGE SCALE GENOMIC DNA]</scope>
    <source>
        <strain evidence="3 4">ASF492</strain>
    </source>
</reference>
<feature type="domain" description="Inositolphosphotransferase Aur1/Ipt1" evidence="2">
    <location>
        <begin position="60"/>
        <end position="199"/>
    </location>
</feature>
<dbReference type="SUPFAM" id="SSF48317">
    <property type="entry name" value="Acid phosphatase/Vanadium-dependent haloperoxidase"/>
    <property type="match status" value="1"/>
</dbReference>
<dbReference type="EMBL" id="AQFT01000117">
    <property type="protein sequence ID" value="EMZ22779.1"/>
    <property type="molecule type" value="Genomic_DNA"/>
</dbReference>
<name>N2AED9_9FIRM</name>
<feature type="transmembrane region" description="Helical" evidence="1">
    <location>
        <begin position="16"/>
        <end position="33"/>
    </location>
</feature>
<evidence type="ECO:0000256" key="1">
    <source>
        <dbReference type="SAM" id="Phobius"/>
    </source>
</evidence>
<proteinExistence type="predicted"/>
<dbReference type="GO" id="GO:0016020">
    <property type="term" value="C:membrane"/>
    <property type="evidence" value="ECO:0007669"/>
    <property type="project" value="UniProtKB-SubCell"/>
</dbReference>
<dbReference type="STRING" id="1235802.C823_03824"/>
<feature type="transmembrane region" description="Helical" evidence="1">
    <location>
        <begin position="53"/>
        <end position="76"/>
    </location>
</feature>
<feature type="transmembrane region" description="Helical" evidence="1">
    <location>
        <begin position="88"/>
        <end position="107"/>
    </location>
</feature>
<dbReference type="AlphaFoldDB" id="N2AED9"/>
<dbReference type="Pfam" id="PF14378">
    <property type="entry name" value="PAP2_3"/>
    <property type="match status" value="1"/>
</dbReference>
<dbReference type="InterPro" id="IPR036938">
    <property type="entry name" value="PAP2/HPO_sf"/>
</dbReference>
<evidence type="ECO:0000259" key="2">
    <source>
        <dbReference type="Pfam" id="PF14378"/>
    </source>
</evidence>